<dbReference type="InterPro" id="IPR036397">
    <property type="entry name" value="RNaseH_sf"/>
</dbReference>
<dbReference type="Gene3D" id="3.30.420.10">
    <property type="entry name" value="Ribonuclease H-like superfamily/Ribonuclease H"/>
    <property type="match status" value="1"/>
</dbReference>
<dbReference type="OrthoDB" id="6380665at2759"/>
<dbReference type="SUPFAM" id="SSF50630">
    <property type="entry name" value="Acid proteases"/>
    <property type="match status" value="1"/>
</dbReference>
<dbReference type="GO" id="GO:0004519">
    <property type="term" value="F:endonuclease activity"/>
    <property type="evidence" value="ECO:0007669"/>
    <property type="project" value="UniProtKB-KW"/>
</dbReference>
<sequence length="1417" mass="158988">MADFGIRPPSAFNFEDSDPASQWDLWKNQFNWFLKATKKDKEDEVVQVSVLITCLGIEGARIYDSFVFADQADKLKIQPVLLEFDGHFRPQKSETFERFKFVSRRQAVEEPFDKFLLALKGLISSCNYDTQRDSLLRDQIVVGIIDNDTREQLLSQSTLDLKKAVEICRARESARKHAVRMQSGAEASQTQMLVNLLNANRGIASSQKMQYPKDSGNNSSCRFCGGQHSRGKCPAYGKFCVKCGRINHFAKVCEQSPQQQSSHGMTKRFDNSSKKSLQQQTPQSKNCDSLQADSEVTVREFIISSISNSKTDDSWVVTVSIDGVPVDFKVDTGAQCNVIPRNIFDKVVKVKQLKPGPKVTAYNRQPVRVVGQQQLDVVYNSCPFKISCVVAEDVDVPVLGLPSCKALNVVKLVDSLQTRTVESGIVPHQDVSVARLLDKYESVFKGIGKLPMEHRIQIQQSAVPVVRPARRIPFKLRGPVLEKLSEMEQLGLIVKVSDPTDWVSPMVVARKSNGDIRICLDPADLNGAIKRQHYQVPSAQEIFSRIGKAKYFSTLDATSGFLQVPLADESTSLTTMATPFGRYKFLRLPFGLSSSPEAYQQMMVDLFGDLSGVEVYFDDFFVWGETIEEHNSRLEALFQRCVQVNLRLNKSKCKFLQPELKYIGHIIGGQTLKPDPEKISAIVSFPHPESKQDIQRFLGMVNYLAKFCSSLSETVAPLRALLKSDVEWQWDANSDQIFIKVKDTISALPVLRLFDPTIPVLVSVDASPVGVGAVLLQGGQPIEFASRTLTDTQRRYAQIEKELLAVLFGLQRFHQYVYGQKVTVETDHKPLLGILNKAIALCSPRIQRMRLLLQTYEIQLVYKPGRELHISDALSRAPDNRQFVEDSSQFSDESVNLLALSVVLASTSQDKFIAATLADPTLQAVLSLVRNGWPEHRKSCSAATKLFWQHRHDLSECNGLILKGEQIVVPASLQSDVLRQIHDGHLGISKCIERAKLTVYWPRYIDQVTNLVEGCDRCQEHRHQNPAQPSYPVPIPEYPFQKVAADLYEVCGVHYLLVVDYFSKWPCAVPLKTITSASVITELKRFFIDFGVPEQLVSDNGKQFDSAEFRHFCNALNIRSTTSSPEYPRSNGLVERMVQTVKESFIKSQSDGKTLLDTLQVLRSTPLGNGLPTPAVILQRRNLRGGLLLTPQQLKSKNFSDTFVKEKLEQRQASQFFHSVGRKKYLSPLSVGNPVRVRVSKKWIPGVIQSVCSEPNSYIVSTNCGRLFRRNRQAINLDKSLVQLRRTQQKKGVPSIELSRPAASIDQRMRRSINFIEEWQSSSIVPVSTPTPIRSRSSSVSPTVSELGDPEDFMLAFHGFETAVIPPPILRGRPRRSQSAGVDPVSSQSQGLRSSSLEHANIRVTRSGRVYGARPRH</sequence>
<evidence type="ECO:0000313" key="9">
    <source>
        <dbReference type="EMBL" id="JAJ23592.1"/>
    </source>
</evidence>
<dbReference type="InterPro" id="IPR043128">
    <property type="entry name" value="Rev_trsase/Diguanyl_cyclase"/>
</dbReference>
<reference evidence="9" key="2">
    <citation type="submission" date="2015-10" db="EMBL/GenBank/DDBJ databases">
        <authorList>
            <person name="Gilbert D.G."/>
        </authorList>
    </citation>
    <scope>NUCLEOTIDE SEQUENCE</scope>
</reference>
<keyword evidence="3" id="KW-0548">Nucleotidyltransferase</keyword>
<dbReference type="GO" id="GO:0042575">
    <property type="term" value="C:DNA polymerase complex"/>
    <property type="evidence" value="ECO:0007669"/>
    <property type="project" value="UniProtKB-ARBA"/>
</dbReference>
<feature type="compositionally biased region" description="Polar residues" evidence="8">
    <location>
        <begin position="274"/>
        <end position="289"/>
    </location>
</feature>
<dbReference type="Pfam" id="PF00665">
    <property type="entry name" value="rve"/>
    <property type="match status" value="1"/>
</dbReference>
<dbReference type="Gene3D" id="1.10.340.70">
    <property type="match status" value="1"/>
</dbReference>
<evidence type="ECO:0000256" key="8">
    <source>
        <dbReference type="SAM" id="MobiDB-lite"/>
    </source>
</evidence>
<dbReference type="InterPro" id="IPR012337">
    <property type="entry name" value="RNaseH-like_sf"/>
</dbReference>
<dbReference type="GO" id="GO:0003676">
    <property type="term" value="F:nucleic acid binding"/>
    <property type="evidence" value="ECO:0007669"/>
    <property type="project" value="InterPro"/>
</dbReference>
<evidence type="ECO:0000256" key="6">
    <source>
        <dbReference type="ARBA" id="ARBA00022801"/>
    </source>
</evidence>
<evidence type="ECO:0000256" key="3">
    <source>
        <dbReference type="ARBA" id="ARBA00022695"/>
    </source>
</evidence>
<dbReference type="FunFam" id="3.30.420.10:FF:000063">
    <property type="entry name" value="Retrovirus-related Pol polyprotein from transposon 297-like Protein"/>
    <property type="match status" value="1"/>
</dbReference>
<dbReference type="Pfam" id="PF17917">
    <property type="entry name" value="RT_RNaseH"/>
    <property type="match status" value="1"/>
</dbReference>
<dbReference type="InterPro" id="IPR001584">
    <property type="entry name" value="Integrase_cat-core"/>
</dbReference>
<keyword evidence="4" id="KW-0540">Nuclease</keyword>
<dbReference type="Pfam" id="PF17921">
    <property type="entry name" value="Integrase_H2C2"/>
    <property type="match status" value="1"/>
</dbReference>
<dbReference type="PROSITE" id="PS50878">
    <property type="entry name" value="RT_POL"/>
    <property type="match status" value="1"/>
</dbReference>
<dbReference type="Gene3D" id="3.10.10.10">
    <property type="entry name" value="HIV Type 1 Reverse Transcriptase, subunit A, domain 1"/>
    <property type="match status" value="1"/>
</dbReference>
<feature type="region of interest" description="Disordered" evidence="8">
    <location>
        <begin position="260"/>
        <end position="289"/>
    </location>
</feature>
<accession>A0A0P5V4F7</accession>
<dbReference type="InterPro" id="IPR043502">
    <property type="entry name" value="DNA/RNA_pol_sf"/>
</dbReference>
<dbReference type="SUPFAM" id="SSF53098">
    <property type="entry name" value="Ribonuclease H-like"/>
    <property type="match status" value="1"/>
</dbReference>
<keyword evidence="5" id="KW-0255">Endonuclease</keyword>
<dbReference type="FunFam" id="3.30.70.270:FF:000026">
    <property type="entry name" value="Transposon Ty3-G Gag-Pol polyprotein"/>
    <property type="match status" value="1"/>
</dbReference>
<dbReference type="FunFam" id="3.10.20.370:FF:000001">
    <property type="entry name" value="Retrovirus-related Pol polyprotein from transposon 17.6-like protein"/>
    <property type="match status" value="1"/>
</dbReference>
<dbReference type="Pfam" id="PF00078">
    <property type="entry name" value="RVT_1"/>
    <property type="match status" value="1"/>
</dbReference>
<dbReference type="GO" id="GO:0016787">
    <property type="term" value="F:hydrolase activity"/>
    <property type="evidence" value="ECO:0007669"/>
    <property type="project" value="UniProtKB-KW"/>
</dbReference>
<keyword evidence="6" id="KW-0378">Hydrolase</keyword>
<dbReference type="EC" id="2.7.7.49" evidence="1"/>
<evidence type="ECO:0000256" key="7">
    <source>
        <dbReference type="ARBA" id="ARBA00022918"/>
    </source>
</evidence>
<dbReference type="CDD" id="cd01647">
    <property type="entry name" value="RT_LTR"/>
    <property type="match status" value="1"/>
</dbReference>
<evidence type="ECO:0000256" key="5">
    <source>
        <dbReference type="ARBA" id="ARBA00022759"/>
    </source>
</evidence>
<dbReference type="FunFam" id="1.10.340.70:FF:000004">
    <property type="entry name" value="Retrovirus-related Pol polyprotein from transposon 297-like Protein"/>
    <property type="match status" value="1"/>
</dbReference>
<dbReference type="GO" id="GO:0003964">
    <property type="term" value="F:RNA-directed DNA polymerase activity"/>
    <property type="evidence" value="ECO:0007669"/>
    <property type="project" value="UniProtKB-KW"/>
</dbReference>
<evidence type="ECO:0000256" key="1">
    <source>
        <dbReference type="ARBA" id="ARBA00012493"/>
    </source>
</evidence>
<evidence type="ECO:0000256" key="4">
    <source>
        <dbReference type="ARBA" id="ARBA00022722"/>
    </source>
</evidence>
<keyword evidence="7" id="KW-0695">RNA-directed DNA polymerase</keyword>
<name>A0A0P5V4F7_9CRUS</name>
<dbReference type="InterPro" id="IPR000477">
    <property type="entry name" value="RT_dom"/>
</dbReference>
<feature type="compositionally biased region" description="Low complexity" evidence="8">
    <location>
        <begin position="1386"/>
        <end position="1397"/>
    </location>
</feature>
<dbReference type="SUPFAM" id="SSF56672">
    <property type="entry name" value="DNA/RNA polymerases"/>
    <property type="match status" value="1"/>
</dbReference>
<dbReference type="InterPro" id="IPR041588">
    <property type="entry name" value="Integrase_H2C2"/>
</dbReference>
<dbReference type="Gene3D" id="2.40.70.10">
    <property type="entry name" value="Acid Proteases"/>
    <property type="match status" value="1"/>
</dbReference>
<dbReference type="InterPro" id="IPR021109">
    <property type="entry name" value="Peptidase_aspartic_dom_sf"/>
</dbReference>
<dbReference type="EMBL" id="GDIP01199810">
    <property type="protein sequence ID" value="JAJ23592.1"/>
    <property type="molecule type" value="Transcribed_RNA"/>
</dbReference>
<protein>
    <recommendedName>
        <fullName evidence="1">RNA-directed DNA polymerase</fullName>
        <ecNumber evidence="1">2.7.7.49</ecNumber>
    </recommendedName>
</protein>
<organism evidence="9">
    <name type="scientific">Daphnia magna</name>
    <dbReference type="NCBI Taxonomy" id="35525"/>
    <lineage>
        <taxon>Eukaryota</taxon>
        <taxon>Metazoa</taxon>
        <taxon>Ecdysozoa</taxon>
        <taxon>Arthropoda</taxon>
        <taxon>Crustacea</taxon>
        <taxon>Branchiopoda</taxon>
        <taxon>Diplostraca</taxon>
        <taxon>Cladocera</taxon>
        <taxon>Anomopoda</taxon>
        <taxon>Daphniidae</taxon>
        <taxon>Daphnia</taxon>
    </lineage>
</organism>
<dbReference type="PANTHER" id="PTHR37984">
    <property type="entry name" value="PROTEIN CBG26694"/>
    <property type="match status" value="1"/>
</dbReference>
<dbReference type="GO" id="GO:0015074">
    <property type="term" value="P:DNA integration"/>
    <property type="evidence" value="ECO:0007669"/>
    <property type="project" value="InterPro"/>
</dbReference>
<dbReference type="PANTHER" id="PTHR37984:SF7">
    <property type="entry name" value="INTEGRASE CATALYTIC DOMAIN-CONTAINING PROTEIN"/>
    <property type="match status" value="1"/>
</dbReference>
<reference evidence="9" key="1">
    <citation type="submission" date="2015-10" db="EMBL/GenBank/DDBJ databases">
        <title>Daphnia magna gene sets from two clonal populations assembled and annotated with EvidentialGene.</title>
        <authorList>
            <person name="Gilbert D."/>
            <person name="Podicheti R."/>
            <person name="Orsini L."/>
            <person name="Colbourne J."/>
            <person name="Pfrender M."/>
        </authorList>
    </citation>
    <scope>NUCLEOTIDE SEQUENCE</scope>
</reference>
<keyword evidence="2" id="KW-0808">Transferase</keyword>
<dbReference type="InterPro" id="IPR050951">
    <property type="entry name" value="Retrovirus_Pol_polyprotein"/>
</dbReference>
<dbReference type="PROSITE" id="PS50994">
    <property type="entry name" value="INTEGRASE"/>
    <property type="match status" value="1"/>
</dbReference>
<proteinExistence type="predicted"/>
<dbReference type="CDD" id="cd09274">
    <property type="entry name" value="RNase_HI_RT_Ty3"/>
    <property type="match status" value="1"/>
</dbReference>
<dbReference type="Gene3D" id="3.30.70.270">
    <property type="match status" value="2"/>
</dbReference>
<dbReference type="InterPro" id="IPR041373">
    <property type="entry name" value="RT_RNaseH"/>
</dbReference>
<feature type="region of interest" description="Disordered" evidence="8">
    <location>
        <begin position="1367"/>
        <end position="1399"/>
    </location>
</feature>
<evidence type="ECO:0000256" key="2">
    <source>
        <dbReference type="ARBA" id="ARBA00022679"/>
    </source>
</evidence>